<dbReference type="SMART" id="SM00866">
    <property type="entry name" value="UTRA"/>
    <property type="match status" value="1"/>
</dbReference>
<dbReference type="SUPFAM" id="SSF46785">
    <property type="entry name" value="Winged helix' DNA-binding domain"/>
    <property type="match status" value="1"/>
</dbReference>
<keyword evidence="2" id="KW-0238">DNA-binding</keyword>
<keyword evidence="1" id="KW-0805">Transcription regulation</keyword>
<dbReference type="PANTHER" id="PTHR44846:SF17">
    <property type="entry name" value="GNTR-FAMILY TRANSCRIPTIONAL REGULATOR"/>
    <property type="match status" value="1"/>
</dbReference>
<evidence type="ECO:0000313" key="5">
    <source>
        <dbReference type="EMBL" id="GCE17542.1"/>
    </source>
</evidence>
<evidence type="ECO:0000259" key="4">
    <source>
        <dbReference type="PROSITE" id="PS50949"/>
    </source>
</evidence>
<dbReference type="PROSITE" id="PS50949">
    <property type="entry name" value="HTH_GNTR"/>
    <property type="match status" value="1"/>
</dbReference>
<feature type="domain" description="HTH gntR-type" evidence="4">
    <location>
        <begin position="5"/>
        <end position="73"/>
    </location>
</feature>
<evidence type="ECO:0000256" key="1">
    <source>
        <dbReference type="ARBA" id="ARBA00023015"/>
    </source>
</evidence>
<dbReference type="EMBL" id="BIFS01000001">
    <property type="protein sequence ID" value="GCE17542.1"/>
    <property type="molecule type" value="Genomic_DNA"/>
</dbReference>
<dbReference type="Gene3D" id="3.40.1410.10">
    <property type="entry name" value="Chorismate lyase-like"/>
    <property type="match status" value="1"/>
</dbReference>
<dbReference type="SMART" id="SM00345">
    <property type="entry name" value="HTH_GNTR"/>
    <property type="match status" value="1"/>
</dbReference>
<protein>
    <recommendedName>
        <fullName evidence="4">HTH gntR-type domain-containing protein</fullName>
    </recommendedName>
</protein>
<dbReference type="Proteomes" id="UP000287188">
    <property type="component" value="Unassembled WGS sequence"/>
</dbReference>
<dbReference type="InterPro" id="IPR036390">
    <property type="entry name" value="WH_DNA-bd_sf"/>
</dbReference>
<dbReference type="InterPro" id="IPR000524">
    <property type="entry name" value="Tscrpt_reg_HTH_GntR"/>
</dbReference>
<evidence type="ECO:0000313" key="6">
    <source>
        <dbReference type="Proteomes" id="UP000287188"/>
    </source>
</evidence>
<dbReference type="InterPro" id="IPR011663">
    <property type="entry name" value="UTRA"/>
</dbReference>
<dbReference type="GO" id="GO:0003700">
    <property type="term" value="F:DNA-binding transcription factor activity"/>
    <property type="evidence" value="ECO:0007669"/>
    <property type="project" value="InterPro"/>
</dbReference>
<evidence type="ECO:0000256" key="2">
    <source>
        <dbReference type="ARBA" id="ARBA00023125"/>
    </source>
</evidence>
<proteinExistence type="predicted"/>
<keyword evidence="6" id="KW-1185">Reference proteome</keyword>
<dbReference type="Pfam" id="PF00392">
    <property type="entry name" value="GntR"/>
    <property type="match status" value="1"/>
</dbReference>
<dbReference type="PANTHER" id="PTHR44846">
    <property type="entry name" value="MANNOSYL-D-GLYCERATE TRANSPORT/METABOLISM SYSTEM REPRESSOR MNGR-RELATED"/>
    <property type="match status" value="1"/>
</dbReference>
<dbReference type="Gene3D" id="1.10.10.10">
    <property type="entry name" value="Winged helix-like DNA-binding domain superfamily/Winged helix DNA-binding domain"/>
    <property type="match status" value="1"/>
</dbReference>
<dbReference type="GO" id="GO:0003677">
    <property type="term" value="F:DNA binding"/>
    <property type="evidence" value="ECO:0007669"/>
    <property type="project" value="UniProtKB-KW"/>
</dbReference>
<dbReference type="InterPro" id="IPR028978">
    <property type="entry name" value="Chorismate_lyase_/UTRA_dom_sf"/>
</dbReference>
<reference evidence="6" key="1">
    <citation type="submission" date="2018-12" db="EMBL/GenBank/DDBJ databases">
        <title>Tengunoibacter tsumagoiensis gen. nov., sp. nov., Dictyobacter kobayashii sp. nov., D. alpinus sp. nov., and D. joshuensis sp. nov. and description of Dictyobacteraceae fam. nov. within the order Ktedonobacterales isolated from Tengu-no-mugimeshi.</title>
        <authorList>
            <person name="Wang C.M."/>
            <person name="Zheng Y."/>
            <person name="Sakai Y."/>
            <person name="Toyoda A."/>
            <person name="Minakuchi Y."/>
            <person name="Abe K."/>
            <person name="Yokota A."/>
            <person name="Yabe S."/>
        </authorList>
    </citation>
    <scope>NUCLEOTIDE SEQUENCE [LARGE SCALE GENOMIC DNA]</scope>
    <source>
        <strain evidence="6">Uno11</strain>
    </source>
</reference>
<dbReference type="CDD" id="cd07377">
    <property type="entry name" value="WHTH_GntR"/>
    <property type="match status" value="1"/>
</dbReference>
<name>A0A402AER8_9CHLR</name>
<gene>
    <name evidence="5" type="ORF">KDK_13420</name>
</gene>
<dbReference type="SUPFAM" id="SSF64288">
    <property type="entry name" value="Chorismate lyase-like"/>
    <property type="match status" value="1"/>
</dbReference>
<dbReference type="AlphaFoldDB" id="A0A402AER8"/>
<dbReference type="InterPro" id="IPR050679">
    <property type="entry name" value="Bact_HTH_transcr_reg"/>
</dbReference>
<dbReference type="GO" id="GO:0045892">
    <property type="term" value="P:negative regulation of DNA-templated transcription"/>
    <property type="evidence" value="ECO:0007669"/>
    <property type="project" value="TreeGrafter"/>
</dbReference>
<accession>A0A402AER8</accession>
<dbReference type="Pfam" id="PF07702">
    <property type="entry name" value="UTRA"/>
    <property type="match status" value="1"/>
</dbReference>
<organism evidence="5 6">
    <name type="scientific">Dictyobacter kobayashii</name>
    <dbReference type="NCBI Taxonomy" id="2014872"/>
    <lineage>
        <taxon>Bacteria</taxon>
        <taxon>Bacillati</taxon>
        <taxon>Chloroflexota</taxon>
        <taxon>Ktedonobacteria</taxon>
        <taxon>Ktedonobacterales</taxon>
        <taxon>Dictyobacteraceae</taxon>
        <taxon>Dictyobacter</taxon>
    </lineage>
</organism>
<dbReference type="OrthoDB" id="9815017at2"/>
<evidence type="ECO:0000256" key="3">
    <source>
        <dbReference type="ARBA" id="ARBA00023163"/>
    </source>
</evidence>
<comment type="caution">
    <text evidence="5">The sequence shown here is derived from an EMBL/GenBank/DDBJ whole genome shotgun (WGS) entry which is preliminary data.</text>
</comment>
<sequence length="249" mass="28318">MASEISKVDEITNALRQRIVAGEFGTGGRLPSLRMFASQYGTTQETMNKAIQRLQSEGLLSSLGRQGVYVHMPRTRIPGILPRFDKYLEELGFNPVETNIEEPAVVAAPEDVAKVFNITPGSPVVHRLRRQGTTTAHYRLAENFYPVTLVDDYILQQMQADERFDAILAIKQKHGKIIKRVHEDVIARLPDQKEQELLKLVRGAPVLEVKRTNYAEDDKTAIMYNKIIFVASFFVLSYDYEAAHWKNKN</sequence>
<dbReference type="RefSeq" id="WP_126549208.1">
    <property type="nucleotide sequence ID" value="NZ_BIFS01000001.1"/>
</dbReference>
<dbReference type="InterPro" id="IPR036388">
    <property type="entry name" value="WH-like_DNA-bd_sf"/>
</dbReference>
<keyword evidence="3" id="KW-0804">Transcription</keyword>